<reference evidence="1" key="1">
    <citation type="journal article" date="2021" name="Environ. Microbiol.">
        <title>Gene family expansions and transcriptome signatures uncover fungal adaptations to wood decay.</title>
        <authorList>
            <person name="Hage H."/>
            <person name="Miyauchi S."/>
            <person name="Viragh M."/>
            <person name="Drula E."/>
            <person name="Min B."/>
            <person name="Chaduli D."/>
            <person name="Navarro D."/>
            <person name="Favel A."/>
            <person name="Norest M."/>
            <person name="Lesage-Meessen L."/>
            <person name="Balint B."/>
            <person name="Merenyi Z."/>
            <person name="de Eugenio L."/>
            <person name="Morin E."/>
            <person name="Martinez A.T."/>
            <person name="Baldrian P."/>
            <person name="Stursova M."/>
            <person name="Martinez M.J."/>
            <person name="Novotny C."/>
            <person name="Magnuson J.K."/>
            <person name="Spatafora J.W."/>
            <person name="Maurice S."/>
            <person name="Pangilinan J."/>
            <person name="Andreopoulos W."/>
            <person name="LaButti K."/>
            <person name="Hundley H."/>
            <person name="Na H."/>
            <person name="Kuo A."/>
            <person name="Barry K."/>
            <person name="Lipzen A."/>
            <person name="Henrissat B."/>
            <person name="Riley R."/>
            <person name="Ahrendt S."/>
            <person name="Nagy L.G."/>
            <person name="Grigoriev I.V."/>
            <person name="Martin F."/>
            <person name="Rosso M.N."/>
        </authorList>
    </citation>
    <scope>NUCLEOTIDE SEQUENCE</scope>
    <source>
        <strain evidence="1">CBS 384.51</strain>
    </source>
</reference>
<comment type="caution">
    <text evidence="1">The sequence shown here is derived from an EMBL/GenBank/DDBJ whole genome shotgun (WGS) entry which is preliminary data.</text>
</comment>
<name>A0ACB8U2C7_9APHY</name>
<evidence type="ECO:0000313" key="2">
    <source>
        <dbReference type="Proteomes" id="UP001055072"/>
    </source>
</evidence>
<dbReference type="EMBL" id="MU274913">
    <property type="protein sequence ID" value="KAI0088532.1"/>
    <property type="molecule type" value="Genomic_DNA"/>
</dbReference>
<gene>
    <name evidence="1" type="ORF">BDY19DRAFT_169027</name>
</gene>
<proteinExistence type="predicted"/>
<dbReference type="Proteomes" id="UP001055072">
    <property type="component" value="Unassembled WGS sequence"/>
</dbReference>
<accession>A0ACB8U2C7</accession>
<sequence length="226" mass="25326">MVVKGYKFEVEIAQLFKYFPDHSALVMVEANSRCELTLRGIYDLDRTSPPTKRYRSAGTSGNIAYKLPEDRPRGRLAGLRSSASSLDIANLFLDHENSFATSRAVSCATYLSGVETVASRSSSKLSTANNIWSTYFAHRSDRPLTTNSLTSRLKSARTVLVLALYRSGPRKQISCSHPRSLLLESDICYPQVTFYRLLTTAPATTDSQQILKHLTNSDVRYMRRSL</sequence>
<evidence type="ECO:0000313" key="1">
    <source>
        <dbReference type="EMBL" id="KAI0088532.1"/>
    </source>
</evidence>
<organism evidence="1 2">
    <name type="scientific">Irpex rosettiformis</name>
    <dbReference type="NCBI Taxonomy" id="378272"/>
    <lineage>
        <taxon>Eukaryota</taxon>
        <taxon>Fungi</taxon>
        <taxon>Dikarya</taxon>
        <taxon>Basidiomycota</taxon>
        <taxon>Agaricomycotina</taxon>
        <taxon>Agaricomycetes</taxon>
        <taxon>Polyporales</taxon>
        <taxon>Irpicaceae</taxon>
        <taxon>Irpex</taxon>
    </lineage>
</organism>
<protein>
    <submittedName>
        <fullName evidence="1">Uncharacterized protein</fullName>
    </submittedName>
</protein>
<keyword evidence="2" id="KW-1185">Reference proteome</keyword>